<evidence type="ECO:0000313" key="2">
    <source>
        <dbReference type="EMBL" id="KAK8996042.1"/>
    </source>
</evidence>
<sequence length="279" mass="31594">MAGTDPPKNLLSLIRDFASEKSQGERRVVGLKKQIEELRSELEAVNSELEEAKRLKETTEQELKGFEVELSLNEASIQALEARIALIQDEISTIGSEIEDLKNKEATSRDEFICQMVQFNTKIRKFQETIIASGSENKNIVGNATDEDRKFIKKDDTKIASRTIEDQLAHVVSQIAKEEEDYLAEQNTQKQLQLELVDIERKVCLMDVMMRETKALEDLTRYPYQICLRNSLTGNKQTSELEKTSASISEELQKRCICPSCQTVNVEALGGMLQANDTN</sequence>
<name>A0ABR2Q5V5_9ROSI</name>
<accession>A0ABR2Q5V5</accession>
<evidence type="ECO:0000256" key="1">
    <source>
        <dbReference type="SAM" id="Coils"/>
    </source>
</evidence>
<dbReference type="InterPro" id="IPR053327">
    <property type="entry name" value="KIP"/>
</dbReference>
<protein>
    <submittedName>
        <fullName evidence="2">Uncharacterized protein</fullName>
    </submittedName>
</protein>
<organism evidence="2 3">
    <name type="scientific">Hibiscus sabdariffa</name>
    <name type="common">roselle</name>
    <dbReference type="NCBI Taxonomy" id="183260"/>
    <lineage>
        <taxon>Eukaryota</taxon>
        <taxon>Viridiplantae</taxon>
        <taxon>Streptophyta</taxon>
        <taxon>Embryophyta</taxon>
        <taxon>Tracheophyta</taxon>
        <taxon>Spermatophyta</taxon>
        <taxon>Magnoliopsida</taxon>
        <taxon>eudicotyledons</taxon>
        <taxon>Gunneridae</taxon>
        <taxon>Pentapetalae</taxon>
        <taxon>rosids</taxon>
        <taxon>malvids</taxon>
        <taxon>Malvales</taxon>
        <taxon>Malvaceae</taxon>
        <taxon>Malvoideae</taxon>
        <taxon>Hibiscus</taxon>
    </lineage>
</organism>
<keyword evidence="3" id="KW-1185">Reference proteome</keyword>
<dbReference type="EMBL" id="JBBPBN010000045">
    <property type="protein sequence ID" value="KAK8996042.1"/>
    <property type="molecule type" value="Genomic_DNA"/>
</dbReference>
<comment type="caution">
    <text evidence="2">The sequence shown here is derived from an EMBL/GenBank/DDBJ whole genome shotgun (WGS) entry which is preliminary data.</text>
</comment>
<evidence type="ECO:0000313" key="3">
    <source>
        <dbReference type="Proteomes" id="UP001396334"/>
    </source>
</evidence>
<proteinExistence type="predicted"/>
<dbReference type="PANTHER" id="PTHR36001:SF2">
    <property type="entry name" value="CTAGE FAMILY PROTEIN-RELATED"/>
    <property type="match status" value="1"/>
</dbReference>
<reference evidence="2 3" key="1">
    <citation type="journal article" date="2024" name="G3 (Bethesda)">
        <title>Genome assembly of Hibiscus sabdariffa L. provides insights into metabolisms of medicinal natural products.</title>
        <authorList>
            <person name="Kim T."/>
        </authorList>
    </citation>
    <scope>NUCLEOTIDE SEQUENCE [LARGE SCALE GENOMIC DNA]</scope>
    <source>
        <strain evidence="2">TK-2024</strain>
        <tissue evidence="2">Old leaves</tissue>
    </source>
</reference>
<dbReference type="Proteomes" id="UP001396334">
    <property type="component" value="Unassembled WGS sequence"/>
</dbReference>
<feature type="coiled-coil region" evidence="1">
    <location>
        <begin position="21"/>
        <end position="104"/>
    </location>
</feature>
<keyword evidence="1" id="KW-0175">Coiled coil</keyword>
<dbReference type="PANTHER" id="PTHR36001">
    <property type="entry name" value="CTAGE FAMILY PROTEIN-RELATED"/>
    <property type="match status" value="1"/>
</dbReference>
<gene>
    <name evidence="2" type="ORF">V6N11_076292</name>
</gene>